<proteinExistence type="predicted"/>
<keyword evidence="2" id="KW-1185">Reference proteome</keyword>
<dbReference type="AlphaFoldDB" id="A0A2L2T8I7"/>
<dbReference type="Proteomes" id="UP000245910">
    <property type="component" value="Chromosome I"/>
</dbReference>
<dbReference type="EMBL" id="LN649229">
    <property type="protein sequence ID" value="CEI67214.1"/>
    <property type="molecule type" value="Genomic_DNA"/>
</dbReference>
<accession>A0A2L2T8I7</accession>
<protein>
    <submittedName>
        <fullName evidence="1">Uncharacterized protein</fullName>
    </submittedName>
</protein>
<evidence type="ECO:0000313" key="2">
    <source>
        <dbReference type="Proteomes" id="UP000245910"/>
    </source>
</evidence>
<organism evidence="1 2">
    <name type="scientific">Fusarium venenatum</name>
    <dbReference type="NCBI Taxonomy" id="56646"/>
    <lineage>
        <taxon>Eukaryota</taxon>
        <taxon>Fungi</taxon>
        <taxon>Dikarya</taxon>
        <taxon>Ascomycota</taxon>
        <taxon>Pezizomycotina</taxon>
        <taxon>Sordariomycetes</taxon>
        <taxon>Hypocreomycetidae</taxon>
        <taxon>Hypocreales</taxon>
        <taxon>Nectriaceae</taxon>
        <taxon>Fusarium</taxon>
    </lineage>
</organism>
<evidence type="ECO:0000313" key="1">
    <source>
        <dbReference type="EMBL" id="CEI67214.1"/>
    </source>
</evidence>
<name>A0A2L2T8I7_9HYPO</name>
<sequence length="225" mass="24026">MAMFSSNTFSCSLALERETRPGVSGSMPGGQSGCPGSTWAIFDLAFRVPEQKLSNSGVEKALQTDLLRVRFVPGDTEARISVAFLAQVAPQDFVRANYTVLIGNRVVNVTLGGQSCCILLEVPSVNKSVVRVPLMEDTPVYFFLLVRSPKSTDGLDLSVKFLRTLDNDAMVAGQVKVYAKTGQLEGGNQGADGHSGGVELLHRTVPFAGSACSESTSCEYQELPA</sequence>
<reference evidence="2" key="1">
    <citation type="submission" date="2014-10" db="EMBL/GenBank/DDBJ databases">
        <authorList>
            <person name="King R."/>
        </authorList>
    </citation>
    <scope>NUCLEOTIDE SEQUENCE [LARGE SCALE GENOMIC DNA]</scope>
    <source>
        <strain evidence="2">A3/5</strain>
    </source>
</reference>